<dbReference type="Proteomes" id="UP001240777">
    <property type="component" value="Unassembled WGS sequence"/>
</dbReference>
<evidence type="ECO:0000313" key="3">
    <source>
        <dbReference type="Proteomes" id="UP001177258"/>
    </source>
</evidence>
<dbReference type="RefSeq" id="WP_305516325.1">
    <property type="nucleotide sequence ID" value="NZ_JAUPEV010000001.1"/>
</dbReference>
<evidence type="ECO:0000313" key="1">
    <source>
        <dbReference type="EMBL" id="MDO7252483.1"/>
    </source>
</evidence>
<name>A0AA90PIS1_9HELI</name>
<dbReference type="EMBL" id="JAUYZK010000001">
    <property type="protein sequence ID" value="MDP2538350.1"/>
    <property type="molecule type" value="Genomic_DNA"/>
</dbReference>
<protein>
    <submittedName>
        <fullName evidence="2">Uncharacterized protein</fullName>
    </submittedName>
</protein>
<accession>A0AA90PIS1</accession>
<proteinExistence type="predicted"/>
<dbReference type="EMBL" id="JAUPEV010000001">
    <property type="protein sequence ID" value="MDO7252483.1"/>
    <property type="molecule type" value="Genomic_DNA"/>
</dbReference>
<comment type="caution">
    <text evidence="2">The sequence shown here is derived from an EMBL/GenBank/DDBJ whole genome shotgun (WGS) entry which is preliminary data.</text>
</comment>
<sequence>MNKNQLEILEKKFDKQKSYIQQLESQINLKTSEIVDIKSLLEKAHLEMKKFDNDLDHILNFILILEDKIKHQKNGISGLQDYIQNVILTEDKNMLFGVGVDRKFIKNKSISTIKYYLYTFDCFIKESYKLENLKVSQKKDASIIIKTLIDYIKISFKNKNIQIKGIIELSAQDIEEVLSIRFYGNYSIEEEIRNFIALYSQ</sequence>
<evidence type="ECO:0000313" key="4">
    <source>
        <dbReference type="Proteomes" id="UP001240777"/>
    </source>
</evidence>
<gene>
    <name evidence="1" type="ORF">Q5I04_00925</name>
    <name evidence="2" type="ORF">Q5I06_00925</name>
</gene>
<keyword evidence="4" id="KW-1185">Reference proteome</keyword>
<evidence type="ECO:0000313" key="2">
    <source>
        <dbReference type="EMBL" id="MDP2538350.1"/>
    </source>
</evidence>
<organism evidence="2 3">
    <name type="scientific">Helicobacter cappadocius</name>
    <dbReference type="NCBI Taxonomy" id="3063998"/>
    <lineage>
        <taxon>Bacteria</taxon>
        <taxon>Pseudomonadati</taxon>
        <taxon>Campylobacterota</taxon>
        <taxon>Epsilonproteobacteria</taxon>
        <taxon>Campylobacterales</taxon>
        <taxon>Helicobacteraceae</taxon>
        <taxon>Helicobacter</taxon>
    </lineage>
</organism>
<dbReference type="Proteomes" id="UP001177258">
    <property type="component" value="Unassembled WGS sequence"/>
</dbReference>
<dbReference type="AlphaFoldDB" id="A0AA90PIS1"/>
<reference evidence="2 4" key="1">
    <citation type="submission" date="2023-07" db="EMBL/GenBank/DDBJ databases">
        <title>Unpublished Manusciprt.</title>
        <authorList>
            <person name="Aydin F."/>
            <person name="Tarhane S."/>
            <person name="Saticioglu I.B."/>
            <person name="Karakaya E."/>
            <person name="Abay S."/>
            <person name="Guran O."/>
            <person name="Bozkurt E."/>
            <person name="Uzum N."/>
            <person name="Olgun K."/>
            <person name="Jablonski D."/>
        </authorList>
    </citation>
    <scope>NUCLEOTIDE SEQUENCE</scope>
    <source>
        <strain evidence="4">faydin-H75</strain>
        <strain evidence="2">Faydin-H76</strain>
    </source>
</reference>
<reference evidence="1" key="2">
    <citation type="submission" date="2023-07" db="EMBL/GenBank/DDBJ databases">
        <authorList>
            <person name="Aydin F."/>
            <person name="Tarhane S."/>
            <person name="Saticioglu I.B."/>
            <person name="Karakaya E."/>
            <person name="Abay S."/>
            <person name="Guran O."/>
            <person name="Bozkurt E."/>
            <person name="Uzum N."/>
            <person name="Olgun K."/>
            <person name="Jablonski D."/>
        </authorList>
    </citation>
    <scope>NUCLEOTIDE SEQUENCE</scope>
    <source>
        <strain evidence="1">Faydin-H75</strain>
    </source>
</reference>
<reference evidence="1 3" key="3">
    <citation type="journal article" date="2024" name="Syst. Appl. Microbiol.">
        <title>Helicobacter cappadocius sp. nov., from lizards: The first psychrotrophic Helicobacter species.</title>
        <authorList>
            <person name="Aydin F."/>
            <person name="Tarhane S."/>
            <person name="Karakaya E."/>
            <person name="Abay S."/>
            <person name="Kayman T."/>
            <person name="Guran O."/>
            <person name="Bozkurt E."/>
            <person name="Uzum N."/>
            <person name="Avci A."/>
            <person name="Olgun K."/>
            <person name="Jablonski D."/>
            <person name="Guran C."/>
            <person name="Burcin Saticioglu I."/>
        </authorList>
    </citation>
    <scope>NUCLEOTIDE SEQUENCE [LARGE SCALE GENOMIC DNA]</scope>
    <source>
        <strain evidence="1">Faydin-H75</strain>
        <strain evidence="3">faydin-H76</strain>
    </source>
</reference>